<evidence type="ECO:0000313" key="6">
    <source>
        <dbReference type="Proteomes" id="UP000054886"/>
    </source>
</evidence>
<name>A0A0W0DH74_CANGB</name>
<accession>A0A0W0DH74</accession>
<dbReference type="Pfam" id="PF09798">
    <property type="entry name" value="LCD1"/>
    <property type="match status" value="1"/>
</dbReference>
<evidence type="ECO:0000313" key="5">
    <source>
        <dbReference type="EMBL" id="KTB11128.1"/>
    </source>
</evidence>
<dbReference type="GO" id="GO:0007004">
    <property type="term" value="P:telomere maintenance via telomerase"/>
    <property type="evidence" value="ECO:0007669"/>
    <property type="project" value="EnsemblFungi"/>
</dbReference>
<gene>
    <name evidence="5" type="ORF">AO440_003127</name>
</gene>
<dbReference type="InterPro" id="IPR018622">
    <property type="entry name" value="DNA_damage_chkpnt_Lcd1"/>
</dbReference>
<dbReference type="VEuPathDB" id="FungiDB:B1J91_J08393g"/>
<proteinExistence type="predicted"/>
<evidence type="ECO:0000256" key="1">
    <source>
        <dbReference type="ARBA" id="ARBA00004123"/>
    </source>
</evidence>
<dbReference type="VEuPathDB" id="FungiDB:GVI51_J08261"/>
<evidence type="ECO:0000256" key="4">
    <source>
        <dbReference type="SAM" id="Coils"/>
    </source>
</evidence>
<dbReference type="VEuPathDB" id="FungiDB:GWK60_J08239"/>
<dbReference type="GO" id="GO:0003684">
    <property type="term" value="F:damaged DNA binding"/>
    <property type="evidence" value="ECO:0007669"/>
    <property type="project" value="EnsemblFungi"/>
</dbReference>
<dbReference type="VEuPathDB" id="FungiDB:CAGL0J08393g"/>
<dbReference type="AlphaFoldDB" id="A0A0W0DH74"/>
<evidence type="ECO:0000256" key="3">
    <source>
        <dbReference type="ARBA" id="ARBA00023242"/>
    </source>
</evidence>
<keyword evidence="2" id="KW-0227">DNA damage</keyword>
<evidence type="ECO:0000256" key="2">
    <source>
        <dbReference type="ARBA" id="ARBA00022763"/>
    </source>
</evidence>
<dbReference type="Proteomes" id="UP000054886">
    <property type="component" value="Unassembled WGS sequence"/>
</dbReference>
<dbReference type="GO" id="GO:0070310">
    <property type="term" value="C:ATR-ATRIP complex"/>
    <property type="evidence" value="ECO:0007669"/>
    <property type="project" value="EnsemblFungi"/>
</dbReference>
<dbReference type="GO" id="GO:0000077">
    <property type="term" value="P:DNA damage checkpoint signaling"/>
    <property type="evidence" value="ECO:0007669"/>
    <property type="project" value="EnsemblFungi"/>
</dbReference>
<dbReference type="EMBL" id="LLZZ01000043">
    <property type="protein sequence ID" value="KTB11128.1"/>
    <property type="molecule type" value="Genomic_DNA"/>
</dbReference>
<reference evidence="5 6" key="1">
    <citation type="submission" date="2015-10" db="EMBL/GenBank/DDBJ databases">
        <title>Draft genomes sequences of Candida glabrata isolates 1A, 1B, 2A, 2B, 3A and 3B.</title>
        <authorList>
            <person name="Haavelsrud O.E."/>
            <person name="Gaustad P."/>
        </authorList>
    </citation>
    <scope>NUCLEOTIDE SEQUENCE [LARGE SCALE GENOMIC DNA]</scope>
    <source>
        <strain evidence="5">910700640</strain>
    </source>
</reference>
<dbReference type="GO" id="GO:0045184">
    <property type="term" value="P:establishment of protein localization"/>
    <property type="evidence" value="ECO:0007669"/>
    <property type="project" value="EnsemblFungi"/>
</dbReference>
<dbReference type="GO" id="GO:0000228">
    <property type="term" value="C:nuclear chromosome"/>
    <property type="evidence" value="ECO:0007669"/>
    <property type="project" value="EnsemblFungi"/>
</dbReference>
<organism evidence="5 6">
    <name type="scientific">Candida glabrata</name>
    <name type="common">Yeast</name>
    <name type="synonym">Torulopsis glabrata</name>
    <dbReference type="NCBI Taxonomy" id="5478"/>
    <lineage>
        <taxon>Eukaryota</taxon>
        <taxon>Fungi</taxon>
        <taxon>Dikarya</taxon>
        <taxon>Ascomycota</taxon>
        <taxon>Saccharomycotina</taxon>
        <taxon>Saccharomycetes</taxon>
        <taxon>Saccharomycetales</taxon>
        <taxon>Saccharomycetaceae</taxon>
        <taxon>Nakaseomyces</taxon>
    </lineage>
</organism>
<sequence length="719" mass="83594">MDDFSSDDDLLLTLVNDKEIEDANDLLEEDSHTHNETNDSNEELTRALGESSMLRDKLKLLQAQIEQERSKSNYRVNEVKEEFDKEIQKLRQQLQSLEDEKKFLVLESRGINAVNQRIKTSPPEAFSRVSSQHRALNTPDSSHIQEHIPKKRKTEISTQPSIVLNPNRVIKDEVSAFFDCLYVHRIVGVELSTIEILNCIKFDHIDEFNYKLLKINKDTSIGSGIVDFLQSCKKNMKLNELVDSVLEHLATLIKAIIINDQELNFSVPFLVALMVQTILFRPSAVGVNSLKDLFIFTCDLIRKFQIVLKKPLHKSPLEVDLGPQIFQYELIDNLILVYSFDLLESTTKVIRIQQLSETLYMEFFDESLMKSLEAVYKLTLTISFKPVINVIYSMVAVFVTITNIMNNDNLSKPFGSSKWWSDLLTRLYQLLGKRILNFHVFDDTNTNNMHIDRFFDFYSLLRNMGTNSVSPLLAQLVTRGEIKGIPNIVLKDDIIDKYESKKEKGVLSDNLELEKWFVYLKDDILSIIENLMGYFKKDSKITNGEILINLTKLISVEQSQFMDHLIDQDTDVFAVRMNLVEHALSIIYRMWKYYEENITQESIKEVESELVMSLWRIIVCKHASKKICKDDLLEHRILINQMENLHLQDTIDLYEDAFEDMPEYIKEELECSINNGTQQKMQVQYDDIYIEMARYILESKLTNFISVENTDSLYLSMGF</sequence>
<protein>
    <submittedName>
        <fullName evidence="5">DNA damage checkpoint protein LCD1</fullName>
    </submittedName>
</protein>
<keyword evidence="4" id="KW-0175">Coiled coil</keyword>
<feature type="coiled-coil region" evidence="4">
    <location>
        <begin position="51"/>
        <end position="107"/>
    </location>
</feature>
<keyword evidence="3" id="KW-0539">Nucleus</keyword>
<comment type="subcellular location">
    <subcellularLocation>
        <location evidence="1">Nucleus</location>
    </subcellularLocation>
</comment>
<comment type="caution">
    <text evidence="5">The sequence shown here is derived from an EMBL/GenBank/DDBJ whole genome shotgun (WGS) entry which is preliminary data.</text>
</comment>